<keyword evidence="1" id="KW-0732">Signal</keyword>
<dbReference type="PANTHER" id="PTHR36573:SF1">
    <property type="entry name" value="INTERMEMBRANE PHOSPHOLIPID TRANSPORT SYSTEM BINDING PROTEIN MLAC"/>
    <property type="match status" value="1"/>
</dbReference>
<evidence type="ECO:0000313" key="2">
    <source>
        <dbReference type="EMBL" id="QIR13518.1"/>
    </source>
</evidence>
<dbReference type="Gene3D" id="3.10.450.710">
    <property type="entry name" value="Tgt2/MlaC"/>
    <property type="match status" value="1"/>
</dbReference>
<accession>A0A6G9QGJ9</accession>
<dbReference type="EMBL" id="CP050313">
    <property type="protein sequence ID" value="QIR13518.1"/>
    <property type="molecule type" value="Genomic_DNA"/>
</dbReference>
<dbReference type="KEGG" id="saes:HBH39_02535"/>
<evidence type="ECO:0000313" key="3">
    <source>
        <dbReference type="Proteomes" id="UP000502608"/>
    </source>
</evidence>
<organism evidence="2 3">
    <name type="scientific">Shewanella aestuarii</name>
    <dbReference type="NCBI Taxonomy" id="1028752"/>
    <lineage>
        <taxon>Bacteria</taxon>
        <taxon>Pseudomonadati</taxon>
        <taxon>Pseudomonadota</taxon>
        <taxon>Gammaproteobacteria</taxon>
        <taxon>Alteromonadales</taxon>
        <taxon>Shewanellaceae</taxon>
        <taxon>Shewanella</taxon>
    </lineage>
</organism>
<reference evidence="2 3" key="1">
    <citation type="submission" date="2020-03" db="EMBL/GenBank/DDBJ databases">
        <title>Complete genome sequence of Shewanella sp.</title>
        <authorList>
            <person name="Kim Y.-S."/>
            <person name="Kim S.-J."/>
            <person name="Jung H.-K."/>
            <person name="Kim K.-H."/>
        </authorList>
    </citation>
    <scope>NUCLEOTIDE SEQUENCE [LARGE SCALE GENOMIC DNA]</scope>
    <source>
        <strain evidence="2 3">PN3F2</strain>
    </source>
</reference>
<dbReference type="PANTHER" id="PTHR36573">
    <property type="entry name" value="INTERMEMBRANE PHOSPHOLIPID TRANSPORT SYSTEM BINDING PROTEIN MLAC"/>
    <property type="match status" value="1"/>
</dbReference>
<protein>
    <submittedName>
        <fullName evidence="2">ABC transporter substrate-binding protein</fullName>
    </submittedName>
</protein>
<keyword evidence="3" id="KW-1185">Reference proteome</keyword>
<dbReference type="AlphaFoldDB" id="A0A6G9QGJ9"/>
<gene>
    <name evidence="2" type="ORF">HBH39_02535</name>
</gene>
<dbReference type="Pfam" id="PF05494">
    <property type="entry name" value="MlaC"/>
    <property type="match status" value="1"/>
</dbReference>
<proteinExistence type="predicted"/>
<dbReference type="InterPro" id="IPR008869">
    <property type="entry name" value="MlaC/ttg2D"/>
</dbReference>
<sequence length="217" mass="24984">MQALSVRIFPVILLLLSTQIFAAEVNTKDPYELVKQVSNQVFDRFQQDKSLITQDKNYIEVIVTDELMPYVDYKYTAYKVMGQYLRETNDDQRDRFVEAFKSYLIATYAQTLTEYSDQTLAFDPAVDFRQEKFADVNMQIIENGRPPIKVQFKARRLKDGTWKVFDLVAEGVSLLASKQSEISNLIRQQGIESVITMLNEKAQQKIDNQTQTGGNPA</sequence>
<feature type="chain" id="PRO_5026328525" evidence="1">
    <location>
        <begin position="23"/>
        <end position="217"/>
    </location>
</feature>
<dbReference type="RefSeq" id="WP_167675324.1">
    <property type="nucleotide sequence ID" value="NZ_CP050313.1"/>
</dbReference>
<dbReference type="PIRSF" id="PIRSF004649">
    <property type="entry name" value="MlaC"/>
    <property type="match status" value="1"/>
</dbReference>
<dbReference type="Proteomes" id="UP000502608">
    <property type="component" value="Chromosome"/>
</dbReference>
<evidence type="ECO:0000256" key="1">
    <source>
        <dbReference type="SAM" id="SignalP"/>
    </source>
</evidence>
<dbReference type="InterPro" id="IPR042245">
    <property type="entry name" value="Tgt2/MlaC_sf"/>
</dbReference>
<name>A0A6G9QGJ9_9GAMM</name>
<feature type="signal peptide" evidence="1">
    <location>
        <begin position="1"/>
        <end position="22"/>
    </location>
</feature>